<dbReference type="EMBL" id="CM023480">
    <property type="protein sequence ID" value="KAH7970808.1"/>
    <property type="molecule type" value="Genomic_DNA"/>
</dbReference>
<gene>
    <name evidence="1" type="ORF">HPB49_015806</name>
</gene>
<protein>
    <submittedName>
        <fullName evidence="1">Uncharacterized protein</fullName>
    </submittedName>
</protein>
<accession>A0ACB8DJS4</accession>
<dbReference type="Proteomes" id="UP000821865">
    <property type="component" value="Chromosome 11"/>
</dbReference>
<evidence type="ECO:0000313" key="2">
    <source>
        <dbReference type="Proteomes" id="UP000821865"/>
    </source>
</evidence>
<organism evidence="1 2">
    <name type="scientific">Dermacentor silvarum</name>
    <name type="common">Tick</name>
    <dbReference type="NCBI Taxonomy" id="543639"/>
    <lineage>
        <taxon>Eukaryota</taxon>
        <taxon>Metazoa</taxon>
        <taxon>Ecdysozoa</taxon>
        <taxon>Arthropoda</taxon>
        <taxon>Chelicerata</taxon>
        <taxon>Arachnida</taxon>
        <taxon>Acari</taxon>
        <taxon>Parasitiformes</taxon>
        <taxon>Ixodida</taxon>
        <taxon>Ixodoidea</taxon>
        <taxon>Ixodidae</taxon>
        <taxon>Rhipicephalinae</taxon>
        <taxon>Dermacentor</taxon>
    </lineage>
</organism>
<sequence>MHRLVKCLWTPLLLAAACTAQNLVSMEECARGNGVPGFKNFTIYPCDSDPCVITRGETYNVTFFAEATTKANVVMLSTSVHQQSNATLVQPGCRRYNLSRTLHLPASLATQVGGVLDHPAMRPDPVMDLVMLVAIMLGAIVLFLLLWLLVRKYGAAPIVEPPRAEETLVDGASAHRRASKTSSQQRLPVDAGADRPRGAVPSSAPERGLPDAARGTSAEIGRAVQPGLSSGPDVAPHPGAECSGTTDFPTTHDKRLKKDGAKAAVAASVAKHARDAAAGAKRRESSRPESRDSTVVQNKPKASSGWILAVEGCKDLELKAGKESAEDADAAATGTVGIGDCAGKRPSCDEEQDTGIGRTSGGQVADQTAHEEHSGMASAEQTTTKEHRRHKKKSKKQQREGSGRGSCKHREPT</sequence>
<evidence type="ECO:0000313" key="1">
    <source>
        <dbReference type="EMBL" id="KAH7970808.1"/>
    </source>
</evidence>
<reference evidence="1" key="1">
    <citation type="submission" date="2020-05" db="EMBL/GenBank/DDBJ databases">
        <title>Large-scale comparative analyses of tick genomes elucidate their genetic diversity and vector capacities.</title>
        <authorList>
            <person name="Jia N."/>
            <person name="Wang J."/>
            <person name="Shi W."/>
            <person name="Du L."/>
            <person name="Sun Y."/>
            <person name="Zhan W."/>
            <person name="Jiang J."/>
            <person name="Wang Q."/>
            <person name="Zhang B."/>
            <person name="Ji P."/>
            <person name="Sakyi L.B."/>
            <person name="Cui X."/>
            <person name="Yuan T."/>
            <person name="Jiang B."/>
            <person name="Yang W."/>
            <person name="Lam T.T.-Y."/>
            <person name="Chang Q."/>
            <person name="Ding S."/>
            <person name="Wang X."/>
            <person name="Zhu J."/>
            <person name="Ruan X."/>
            <person name="Zhao L."/>
            <person name="Wei J."/>
            <person name="Que T."/>
            <person name="Du C."/>
            <person name="Cheng J."/>
            <person name="Dai P."/>
            <person name="Han X."/>
            <person name="Huang E."/>
            <person name="Gao Y."/>
            <person name="Liu J."/>
            <person name="Shao H."/>
            <person name="Ye R."/>
            <person name="Li L."/>
            <person name="Wei W."/>
            <person name="Wang X."/>
            <person name="Wang C."/>
            <person name="Yang T."/>
            <person name="Huo Q."/>
            <person name="Li W."/>
            <person name="Guo W."/>
            <person name="Chen H."/>
            <person name="Zhou L."/>
            <person name="Ni X."/>
            <person name="Tian J."/>
            <person name="Zhou Y."/>
            <person name="Sheng Y."/>
            <person name="Liu T."/>
            <person name="Pan Y."/>
            <person name="Xia L."/>
            <person name="Li J."/>
            <person name="Zhao F."/>
            <person name="Cao W."/>
        </authorList>
    </citation>
    <scope>NUCLEOTIDE SEQUENCE</scope>
    <source>
        <strain evidence="1">Dsil-2018</strain>
    </source>
</reference>
<name>A0ACB8DJS4_DERSI</name>
<keyword evidence="2" id="KW-1185">Reference proteome</keyword>
<proteinExistence type="predicted"/>
<comment type="caution">
    <text evidence="1">The sequence shown here is derived from an EMBL/GenBank/DDBJ whole genome shotgun (WGS) entry which is preliminary data.</text>
</comment>